<dbReference type="InterPro" id="IPR021109">
    <property type="entry name" value="Peptidase_aspartic_dom_sf"/>
</dbReference>
<gene>
    <name evidence="1" type="ORF">LWI29_002300</name>
</gene>
<sequence length="95" mass="10744">MVTSGEKLVSPGKCSYVPFKLQKVTFMADFFILPLEGYNVVLGTQWLRVLGPIQWDFGKLQMAFKWENREVVLRGLTGMSSNISDTPLTKLRNSS</sequence>
<reference evidence="1" key="2">
    <citation type="submission" date="2023-06" db="EMBL/GenBank/DDBJ databases">
        <authorList>
            <person name="Swenson N.G."/>
            <person name="Wegrzyn J.L."/>
            <person name="Mcevoy S.L."/>
        </authorList>
    </citation>
    <scope>NUCLEOTIDE SEQUENCE</scope>
    <source>
        <strain evidence="1">NS2018</strain>
        <tissue evidence="1">Leaf</tissue>
    </source>
</reference>
<evidence type="ECO:0000313" key="2">
    <source>
        <dbReference type="Proteomes" id="UP001168877"/>
    </source>
</evidence>
<dbReference type="AlphaFoldDB" id="A0AA39S7E4"/>
<name>A0AA39S7E4_ACESA</name>
<keyword evidence="2" id="KW-1185">Reference proteome</keyword>
<dbReference type="CDD" id="cd00303">
    <property type="entry name" value="retropepsin_like"/>
    <property type="match status" value="1"/>
</dbReference>
<evidence type="ECO:0000313" key="1">
    <source>
        <dbReference type="EMBL" id="KAK0586178.1"/>
    </source>
</evidence>
<dbReference type="Proteomes" id="UP001168877">
    <property type="component" value="Unassembled WGS sequence"/>
</dbReference>
<proteinExistence type="predicted"/>
<dbReference type="Pfam" id="PF08284">
    <property type="entry name" value="RVP_2"/>
    <property type="match status" value="1"/>
</dbReference>
<protein>
    <submittedName>
        <fullName evidence="1">Uncharacterized protein</fullName>
    </submittedName>
</protein>
<dbReference type="EMBL" id="JAUESC010000382">
    <property type="protein sequence ID" value="KAK0586178.1"/>
    <property type="molecule type" value="Genomic_DNA"/>
</dbReference>
<comment type="caution">
    <text evidence="1">The sequence shown here is derived from an EMBL/GenBank/DDBJ whole genome shotgun (WGS) entry which is preliminary data.</text>
</comment>
<organism evidence="1 2">
    <name type="scientific">Acer saccharum</name>
    <name type="common">Sugar maple</name>
    <dbReference type="NCBI Taxonomy" id="4024"/>
    <lineage>
        <taxon>Eukaryota</taxon>
        <taxon>Viridiplantae</taxon>
        <taxon>Streptophyta</taxon>
        <taxon>Embryophyta</taxon>
        <taxon>Tracheophyta</taxon>
        <taxon>Spermatophyta</taxon>
        <taxon>Magnoliopsida</taxon>
        <taxon>eudicotyledons</taxon>
        <taxon>Gunneridae</taxon>
        <taxon>Pentapetalae</taxon>
        <taxon>rosids</taxon>
        <taxon>malvids</taxon>
        <taxon>Sapindales</taxon>
        <taxon>Sapindaceae</taxon>
        <taxon>Hippocastanoideae</taxon>
        <taxon>Acereae</taxon>
        <taxon>Acer</taxon>
    </lineage>
</organism>
<reference evidence="1" key="1">
    <citation type="journal article" date="2022" name="Plant J.">
        <title>Strategies of tolerance reflected in two North American maple genomes.</title>
        <authorList>
            <person name="McEvoy S.L."/>
            <person name="Sezen U.U."/>
            <person name="Trouern-Trend A."/>
            <person name="McMahon S.M."/>
            <person name="Schaberg P.G."/>
            <person name="Yang J."/>
            <person name="Wegrzyn J.L."/>
            <person name="Swenson N.G."/>
        </authorList>
    </citation>
    <scope>NUCLEOTIDE SEQUENCE</scope>
    <source>
        <strain evidence="1">NS2018</strain>
    </source>
</reference>
<dbReference type="Gene3D" id="2.40.70.10">
    <property type="entry name" value="Acid Proteases"/>
    <property type="match status" value="1"/>
</dbReference>
<accession>A0AA39S7E4</accession>